<dbReference type="AlphaFoldDB" id="A0A7S1B8R1"/>
<feature type="signal peptide" evidence="1">
    <location>
        <begin position="1"/>
        <end position="24"/>
    </location>
</feature>
<organism evidence="2">
    <name type="scientific">Corethron hystrix</name>
    <dbReference type="NCBI Taxonomy" id="216773"/>
    <lineage>
        <taxon>Eukaryota</taxon>
        <taxon>Sar</taxon>
        <taxon>Stramenopiles</taxon>
        <taxon>Ochrophyta</taxon>
        <taxon>Bacillariophyta</taxon>
        <taxon>Coscinodiscophyceae</taxon>
        <taxon>Corethrophycidae</taxon>
        <taxon>Corethrales</taxon>
        <taxon>Corethraceae</taxon>
        <taxon>Corethron</taxon>
    </lineage>
</organism>
<reference evidence="2" key="1">
    <citation type="submission" date="2021-01" db="EMBL/GenBank/DDBJ databases">
        <authorList>
            <person name="Corre E."/>
            <person name="Pelletier E."/>
            <person name="Niang G."/>
            <person name="Scheremetjew M."/>
            <person name="Finn R."/>
            <person name="Kale V."/>
            <person name="Holt S."/>
            <person name="Cochrane G."/>
            <person name="Meng A."/>
            <person name="Brown T."/>
            <person name="Cohen L."/>
        </authorList>
    </citation>
    <scope>NUCLEOTIDE SEQUENCE</scope>
    <source>
        <strain evidence="2">308</strain>
    </source>
</reference>
<protein>
    <submittedName>
        <fullName evidence="2">Uncharacterized protein</fullName>
    </submittedName>
</protein>
<evidence type="ECO:0000313" key="2">
    <source>
        <dbReference type="EMBL" id="CAD8877476.1"/>
    </source>
</evidence>
<keyword evidence="1" id="KW-0732">Signal</keyword>
<evidence type="ECO:0000256" key="1">
    <source>
        <dbReference type="SAM" id="SignalP"/>
    </source>
</evidence>
<proteinExistence type="predicted"/>
<name>A0A7S1B8R1_9STRA</name>
<gene>
    <name evidence="2" type="ORF">CHYS00102_LOCUS4660</name>
</gene>
<dbReference type="EMBL" id="HBFR01006481">
    <property type="protein sequence ID" value="CAD8877476.1"/>
    <property type="molecule type" value="Transcribed_RNA"/>
</dbReference>
<sequence length="487" mass="53946">MFELPRPSIFTCLVLFRLLAPSLSSSVATDSMGLRRKAQETTHREVLVRGKCDHANAQQAHAEAGLSSLLPSSDVVARLCAAATNRTASFHDVTLDYQLTKTYFDGGSVWNDGSEAGLAVDAARAVRFSNVAADSVRLDLPRGPQGDASKVIANFENCESGAGMCCFLHGGASNAEVCAVDLEASPRSNHVANGWSVYNANDGDETYCEGFTWDAEDETSFSSQHRGNVLFEISVRKNLLERGRTKNVPGSPMCGCVEQMPIITEAACTEAVEAYSFKYSSEGLPVISLAIQFQDCGALSQVEQLSDRVVGEGNCPAAVDRFLSTRTNGPYRQGTPYWYADETYWIPIIGKGSQYWYPMDKIDFQEEIANKGTDGVGTIIRRICTSCRRSHRDIYYKRLTPIPSNMDLMEILLNAWVQDNNVMGVDFELYSTMSYLNDGVNKWKFCNYNSKFGFPFECGPEVQTANMWNSFKSKRGYAKDVAFYLYK</sequence>
<feature type="chain" id="PRO_5031068113" evidence="1">
    <location>
        <begin position="25"/>
        <end position="487"/>
    </location>
</feature>
<accession>A0A7S1B8R1</accession>